<feature type="compositionally biased region" description="Polar residues" evidence="1">
    <location>
        <begin position="145"/>
        <end position="173"/>
    </location>
</feature>
<keyword evidence="3" id="KW-1185">Reference proteome</keyword>
<evidence type="ECO:0000313" key="3">
    <source>
        <dbReference type="Proteomes" id="UP000018144"/>
    </source>
</evidence>
<proteinExistence type="predicted"/>
<evidence type="ECO:0000313" key="2">
    <source>
        <dbReference type="EMBL" id="CCX29519.1"/>
    </source>
</evidence>
<dbReference type="Proteomes" id="UP000018144">
    <property type="component" value="Unassembled WGS sequence"/>
</dbReference>
<dbReference type="AlphaFoldDB" id="U4LBN1"/>
<reference evidence="2 3" key="1">
    <citation type="journal article" date="2013" name="PLoS Genet.">
        <title>The genome and development-dependent transcriptomes of Pyronema confluens: a window into fungal evolution.</title>
        <authorList>
            <person name="Traeger S."/>
            <person name="Altegoer F."/>
            <person name="Freitag M."/>
            <person name="Gabaldon T."/>
            <person name="Kempken F."/>
            <person name="Kumar A."/>
            <person name="Marcet-Houben M."/>
            <person name="Poggeler S."/>
            <person name="Stajich J.E."/>
            <person name="Nowrousian M."/>
        </authorList>
    </citation>
    <scope>NUCLEOTIDE SEQUENCE [LARGE SCALE GENOMIC DNA]</scope>
    <source>
        <strain evidence="3">CBS 100304</strain>
        <tissue evidence="2">Vegetative mycelium</tissue>
    </source>
</reference>
<gene>
    <name evidence="2" type="ORF">PCON_05590</name>
</gene>
<dbReference type="EMBL" id="HF935279">
    <property type="protein sequence ID" value="CCX29519.1"/>
    <property type="molecule type" value="Genomic_DNA"/>
</dbReference>
<feature type="region of interest" description="Disordered" evidence="1">
    <location>
        <begin position="91"/>
        <end position="110"/>
    </location>
</feature>
<protein>
    <submittedName>
        <fullName evidence="2">Uncharacterized protein</fullName>
    </submittedName>
</protein>
<accession>U4LBN1</accession>
<organism evidence="2 3">
    <name type="scientific">Pyronema omphalodes (strain CBS 100304)</name>
    <name type="common">Pyronema confluens</name>
    <dbReference type="NCBI Taxonomy" id="1076935"/>
    <lineage>
        <taxon>Eukaryota</taxon>
        <taxon>Fungi</taxon>
        <taxon>Dikarya</taxon>
        <taxon>Ascomycota</taxon>
        <taxon>Pezizomycotina</taxon>
        <taxon>Pezizomycetes</taxon>
        <taxon>Pezizales</taxon>
        <taxon>Pyronemataceae</taxon>
        <taxon>Pyronema</taxon>
    </lineage>
</organism>
<name>U4LBN1_PYROM</name>
<sequence>MPRLQDSLATPGVVSKDSSQKLFATGNMRRVHAPSWDVDGGAEGSVEEGVALRHRFHDVRGWFKLNPASALPFPYHQPSFCRQAPAPPPELSLPGCSRHERPTVTTNDPRPLQAMEVSYNVGTCLRRIERSPDENSAISADKSKPNSSTNGNRAGTTSQTHAAAGSTRESGANAQMCMPSTYKSITLGALVKGVEDTLVFTSRRVPIMGFLTSVEFSEHDVVPWFSYCVYVIEEINGVALSILCV</sequence>
<evidence type="ECO:0000256" key="1">
    <source>
        <dbReference type="SAM" id="MobiDB-lite"/>
    </source>
</evidence>
<feature type="region of interest" description="Disordered" evidence="1">
    <location>
        <begin position="130"/>
        <end position="173"/>
    </location>
</feature>